<evidence type="ECO:0000313" key="1">
    <source>
        <dbReference type="EMBL" id="OFI48849.1"/>
    </source>
</evidence>
<name>A0A1E8GKT8_9LACT</name>
<gene>
    <name evidence="1" type="ORF">BG261_05525</name>
</gene>
<dbReference type="AlphaFoldDB" id="A0A1E8GKT8"/>
<sequence>MELTEEQLVANYNVAYAAIEQDISNLSIDDWEETLSIYSTLFETNVDNINYENNGFYKFYKRVCKMLEEKYGDLTF</sequence>
<dbReference type="RefSeq" id="WP_070792782.1">
    <property type="nucleotide sequence ID" value="NZ_MKIR01000023.1"/>
</dbReference>
<accession>A0A1E8GKT8</accession>
<evidence type="ECO:0000313" key="2">
    <source>
        <dbReference type="Proteomes" id="UP000178622"/>
    </source>
</evidence>
<organism evidence="1 2">
    <name type="scientific">Floricoccus tropicus</name>
    <dbReference type="NCBI Taxonomy" id="1859473"/>
    <lineage>
        <taxon>Bacteria</taxon>
        <taxon>Bacillati</taxon>
        <taxon>Bacillota</taxon>
        <taxon>Bacilli</taxon>
        <taxon>Lactobacillales</taxon>
        <taxon>Streptococcaceae</taxon>
        <taxon>Floricoccus</taxon>
    </lineage>
</organism>
<dbReference type="EMBL" id="MKIR01000023">
    <property type="protein sequence ID" value="OFI48849.1"/>
    <property type="molecule type" value="Genomic_DNA"/>
</dbReference>
<protein>
    <submittedName>
        <fullName evidence="1">Uncharacterized protein</fullName>
    </submittedName>
</protein>
<dbReference type="Proteomes" id="UP000178622">
    <property type="component" value="Unassembled WGS sequence"/>
</dbReference>
<reference evidence="2" key="1">
    <citation type="submission" date="2016-09" db="EMBL/GenBank/DDBJ databases">
        <title>Draft genome sequence of a novel species of the family Streptococcaceae isolated from flowers.</title>
        <authorList>
            <person name="Chuah L.-O."/>
            <person name="Yap K.-P."/>
            <person name="Thong K.L."/>
            <person name="Liong M.T."/>
            <person name="Ahmad R."/>
            <person name="Rusul G."/>
        </authorList>
    </citation>
    <scope>NUCLEOTIDE SEQUENCE [LARGE SCALE GENOMIC DNA]</scope>
    <source>
        <strain evidence="2">DF1</strain>
    </source>
</reference>
<dbReference type="STRING" id="1859473.BG261_05525"/>
<comment type="caution">
    <text evidence="1">The sequence shown here is derived from an EMBL/GenBank/DDBJ whole genome shotgun (WGS) entry which is preliminary data.</text>
</comment>
<keyword evidence="2" id="KW-1185">Reference proteome</keyword>
<proteinExistence type="predicted"/>
<dbReference type="OrthoDB" id="9855005at2"/>